<dbReference type="InterPro" id="IPR036188">
    <property type="entry name" value="FAD/NAD-bd_sf"/>
</dbReference>
<dbReference type="EC" id="1.-.-.-" evidence="3"/>
<keyword evidence="1 3" id="KW-0560">Oxidoreductase</keyword>
<proteinExistence type="predicted"/>
<dbReference type="InterPro" id="IPR006076">
    <property type="entry name" value="FAD-dep_OxRdtase"/>
</dbReference>
<organism evidence="3 4">
    <name type="scientific">Roseateles flavus</name>
    <dbReference type="NCBI Taxonomy" id="3149041"/>
    <lineage>
        <taxon>Bacteria</taxon>
        <taxon>Pseudomonadati</taxon>
        <taxon>Pseudomonadota</taxon>
        <taxon>Betaproteobacteria</taxon>
        <taxon>Burkholderiales</taxon>
        <taxon>Sphaerotilaceae</taxon>
        <taxon>Roseateles</taxon>
    </lineage>
</organism>
<comment type="caution">
    <text evidence="3">The sequence shown here is derived from an EMBL/GenBank/DDBJ whole genome shotgun (WGS) entry which is preliminary data.</text>
</comment>
<dbReference type="Gene3D" id="3.30.9.10">
    <property type="entry name" value="D-Amino Acid Oxidase, subunit A, domain 2"/>
    <property type="match status" value="1"/>
</dbReference>
<dbReference type="EMBL" id="JBDPZC010000001">
    <property type="protein sequence ID" value="MEO3711677.1"/>
    <property type="molecule type" value="Genomic_DNA"/>
</dbReference>
<accession>A0ABV0G9G3</accession>
<dbReference type="Gene3D" id="3.50.50.60">
    <property type="entry name" value="FAD/NAD(P)-binding domain"/>
    <property type="match status" value="1"/>
</dbReference>
<feature type="domain" description="FAD dependent oxidoreductase" evidence="2">
    <location>
        <begin position="5"/>
        <end position="352"/>
    </location>
</feature>
<sequence>MLQADVLIIGAGIVGAACAREFARRGLSVAVVEQSAPGGGATAASMGHLLVVDAEGASDDHEYRLSRRSMQLWGQWLAESGEHEHVSEFQRCGTLWLAADDEEWQLAQRKACWLQSQGMNAELLDAQALRQLEPLLHHRLVGALRVPADGRVYPPKVVQRWLDESRATLIRGEVRDLRPGRVRLQDGRLFSAAMVVLCGGLASQRFLPAGSLLPKKGQLAITQAREQRLRHQLVELGYIKKAHLVDEDTVSFNVQPRPAGQWLIGSSRQIGREDREIDLPMLRRMLTCAADYLPSLPQQSLLRCWSGIRPASADGQPLIGAHPTLRNTWVACGHEGLGITTSLASAELVADLSLAQPAGLDARPYDPARFCIALPA</sequence>
<reference evidence="3 4" key="1">
    <citation type="submission" date="2024-05" db="EMBL/GenBank/DDBJ databases">
        <title>Roseateles sp. 2.12 16S ribosomal RNA gene Genome sequencing and assembly.</title>
        <authorList>
            <person name="Woo H."/>
        </authorList>
    </citation>
    <scope>NUCLEOTIDE SEQUENCE [LARGE SCALE GENOMIC DNA]</scope>
    <source>
        <strain evidence="3 4">2.12</strain>
    </source>
</reference>
<dbReference type="RefSeq" id="WP_347605748.1">
    <property type="nucleotide sequence ID" value="NZ_JBDPZC010000001.1"/>
</dbReference>
<evidence type="ECO:0000256" key="1">
    <source>
        <dbReference type="ARBA" id="ARBA00023002"/>
    </source>
</evidence>
<dbReference type="PANTHER" id="PTHR13847:SF287">
    <property type="entry name" value="FAD-DEPENDENT OXIDOREDUCTASE DOMAIN-CONTAINING PROTEIN 1"/>
    <property type="match status" value="1"/>
</dbReference>
<dbReference type="PANTHER" id="PTHR13847">
    <property type="entry name" value="SARCOSINE DEHYDROGENASE-RELATED"/>
    <property type="match status" value="1"/>
</dbReference>
<name>A0ABV0G9G3_9BURK</name>
<keyword evidence="4" id="KW-1185">Reference proteome</keyword>
<dbReference type="Pfam" id="PF01266">
    <property type="entry name" value="DAO"/>
    <property type="match status" value="1"/>
</dbReference>
<dbReference type="SUPFAM" id="SSF54373">
    <property type="entry name" value="FAD-linked reductases, C-terminal domain"/>
    <property type="match status" value="1"/>
</dbReference>
<dbReference type="GO" id="GO:0016491">
    <property type="term" value="F:oxidoreductase activity"/>
    <property type="evidence" value="ECO:0007669"/>
    <property type="project" value="UniProtKB-KW"/>
</dbReference>
<dbReference type="Proteomes" id="UP001462640">
    <property type="component" value="Unassembled WGS sequence"/>
</dbReference>
<evidence type="ECO:0000259" key="2">
    <source>
        <dbReference type="Pfam" id="PF01266"/>
    </source>
</evidence>
<protein>
    <submittedName>
        <fullName evidence="3">FAD-dependent oxidoreductase</fullName>
        <ecNumber evidence="3">1.-.-.-</ecNumber>
    </submittedName>
</protein>
<evidence type="ECO:0000313" key="3">
    <source>
        <dbReference type="EMBL" id="MEO3711677.1"/>
    </source>
</evidence>
<dbReference type="SUPFAM" id="SSF51905">
    <property type="entry name" value="FAD/NAD(P)-binding domain"/>
    <property type="match status" value="1"/>
</dbReference>
<gene>
    <name evidence="3" type="ORF">ABDJ40_02745</name>
</gene>
<evidence type="ECO:0000313" key="4">
    <source>
        <dbReference type="Proteomes" id="UP001462640"/>
    </source>
</evidence>